<dbReference type="GO" id="GO:0003677">
    <property type="term" value="F:DNA binding"/>
    <property type="evidence" value="ECO:0007669"/>
    <property type="project" value="InterPro"/>
</dbReference>
<name>C4ML44_9CAUD</name>
<evidence type="ECO:0000256" key="1">
    <source>
        <dbReference type="ARBA" id="ARBA00022705"/>
    </source>
</evidence>
<proteinExistence type="predicted"/>
<dbReference type="EMBL" id="EU717894">
    <property type="protein sequence ID" value="ACE75784.1"/>
    <property type="molecule type" value="Genomic_DNA"/>
</dbReference>
<dbReference type="Pfam" id="PF00476">
    <property type="entry name" value="DNA_pol_A"/>
    <property type="match status" value="1"/>
</dbReference>
<dbReference type="Proteomes" id="UP000001480">
    <property type="component" value="Segment"/>
</dbReference>
<dbReference type="GO" id="GO:0003887">
    <property type="term" value="F:DNA-directed DNA polymerase activity"/>
    <property type="evidence" value="ECO:0007669"/>
    <property type="project" value="InterPro"/>
</dbReference>
<dbReference type="Gene3D" id="3.30.70.370">
    <property type="match status" value="1"/>
</dbReference>
<evidence type="ECO:0000259" key="3">
    <source>
        <dbReference type="SMART" id="SM00482"/>
    </source>
</evidence>
<dbReference type="Gene3D" id="1.10.150.20">
    <property type="entry name" value="5' to 3' exonuclease, C-terminal subdomain"/>
    <property type="match status" value="1"/>
</dbReference>
<dbReference type="SUPFAM" id="SSF56672">
    <property type="entry name" value="DNA/RNA polymerases"/>
    <property type="match status" value="1"/>
</dbReference>
<feature type="domain" description="DNA-directed DNA polymerase family A palm" evidence="3">
    <location>
        <begin position="4"/>
        <end position="253"/>
    </location>
</feature>
<dbReference type="GO" id="GO:0039693">
    <property type="term" value="P:viral DNA genome replication"/>
    <property type="evidence" value="ECO:0007669"/>
    <property type="project" value="UniProtKB-KW"/>
</dbReference>
<evidence type="ECO:0000313" key="4">
    <source>
        <dbReference type="EMBL" id="ACE75784.1"/>
    </source>
</evidence>
<dbReference type="PANTHER" id="PTHR10133">
    <property type="entry name" value="DNA POLYMERASE I"/>
    <property type="match status" value="1"/>
</dbReference>
<dbReference type="SMART" id="SM00482">
    <property type="entry name" value="POLAc"/>
    <property type="match status" value="1"/>
</dbReference>
<dbReference type="GO" id="GO:0006261">
    <property type="term" value="P:DNA-templated DNA replication"/>
    <property type="evidence" value="ECO:0007669"/>
    <property type="project" value="InterPro"/>
</dbReference>
<accession>C4ML44</accession>
<dbReference type="GeneID" id="7943868"/>
<keyword evidence="5" id="KW-1185">Reference proteome</keyword>
<dbReference type="InterPro" id="IPR043502">
    <property type="entry name" value="DNA/RNA_pol_sf"/>
</dbReference>
<sequence length="330" mass="37135">MSRFSGGKIVQSDFKSLEIYVQAALTQCIQLVADLIAGLDMHVLRAEQAWGRAEGRDYAYILKAAQDENHPEHAKWSELRSNAKVFSFQRAYGAGVAKIAATTGMSVEDVEALIEAEAERYPELISYIEDITDYIKENRVPTSRYCQHPQIPGMQCQLGRSHYITPDGKMYSYSESPSPEFVAKRPASRGGTPQSFSPTEIKNYVVQGTGGEWTKAAMYLAVRAFYRRGNFGGMALLVNTVHDAIYLDASAETCHDAAAMLEAAMFEASTYMEFWFKWKLPLGVPTETKYGDCMMDEHPLGGDFKDKVTEYRKFIREQFIGNHTPTFEQE</sequence>
<evidence type="ECO:0000256" key="2">
    <source>
        <dbReference type="ARBA" id="ARBA00023109"/>
    </source>
</evidence>
<dbReference type="PANTHER" id="PTHR10133:SF27">
    <property type="entry name" value="DNA POLYMERASE NU"/>
    <property type="match status" value="1"/>
</dbReference>
<dbReference type="RefSeq" id="YP_002922658.1">
    <property type="nucleotide sequence ID" value="NC_012742.1"/>
</dbReference>
<keyword evidence="1" id="KW-0235">DNA replication</keyword>
<dbReference type="InterPro" id="IPR001098">
    <property type="entry name" value="DNA-dir_DNA_pol_A_palm_dom"/>
</dbReference>
<dbReference type="KEGG" id="vg:7943868"/>
<dbReference type="InterPro" id="IPR002298">
    <property type="entry name" value="DNA_polymerase_A"/>
</dbReference>
<organism evidence="4 5">
    <name type="scientific">Xanthomonas phage phiL7</name>
    <dbReference type="NCBI Taxonomy" id="538979"/>
    <lineage>
        <taxon>Viruses</taxon>
        <taxon>Duplodnaviria</taxon>
        <taxon>Heunggongvirae</taxon>
        <taxon>Uroviricota</taxon>
        <taxon>Caudoviricetes</taxon>
        <taxon>Eisenstarkvirus</taxon>
        <taxon>Eisenstarkvirus L7</taxon>
    </lineage>
</organism>
<evidence type="ECO:0000313" key="5">
    <source>
        <dbReference type="Proteomes" id="UP000001480"/>
    </source>
</evidence>
<keyword evidence="2" id="KW-1194">Viral DNA replication</keyword>
<dbReference type="OrthoDB" id="308at10239"/>
<protein>
    <submittedName>
        <fullName evidence="4">p44</fullName>
    </submittedName>
</protein>
<reference evidence="4 5" key="1">
    <citation type="journal article" date="2009" name="Appl. Environ. Microbiol.">
        <title>Genomic characterization of the intron-containing T7-like phage phiL7 of Xanthomonas campestris.</title>
        <authorList>
            <person name="Lee C.N."/>
            <person name="Lin J.W."/>
            <person name="Weng S.F."/>
            <person name="Tseng Y.H."/>
        </authorList>
    </citation>
    <scope>NUCLEOTIDE SEQUENCE</scope>
</reference>
<dbReference type="GO" id="GO:0006302">
    <property type="term" value="P:double-strand break repair"/>
    <property type="evidence" value="ECO:0007669"/>
    <property type="project" value="TreeGrafter"/>
</dbReference>